<protein>
    <submittedName>
        <fullName evidence="1">Uncharacterized protein</fullName>
    </submittedName>
</protein>
<accession>A0A078ARX5</accession>
<proteinExistence type="predicted"/>
<keyword evidence="2" id="KW-1185">Reference proteome</keyword>
<dbReference type="AlphaFoldDB" id="A0A078ARX5"/>
<evidence type="ECO:0000313" key="1">
    <source>
        <dbReference type="EMBL" id="CDW85235.1"/>
    </source>
</evidence>
<dbReference type="EMBL" id="CCKQ01013557">
    <property type="protein sequence ID" value="CDW85235.1"/>
    <property type="molecule type" value="Genomic_DNA"/>
</dbReference>
<reference evidence="1 2" key="1">
    <citation type="submission" date="2014-06" db="EMBL/GenBank/DDBJ databases">
        <authorList>
            <person name="Swart Estienne"/>
        </authorList>
    </citation>
    <scope>NUCLEOTIDE SEQUENCE [LARGE SCALE GENOMIC DNA]</scope>
    <source>
        <strain evidence="1 2">130c</strain>
    </source>
</reference>
<sequence length="79" mass="9238">MSHQQNSGLWGNFINATSQNDYKDISLNQDLFNRMVVPACFQQCARTDIDVVFLNEMECSYKCMITYKQAFHHLKDLDL</sequence>
<gene>
    <name evidence="1" type="primary">Contig18334.g19478</name>
    <name evidence="1" type="ORF">STYLEM_14308</name>
</gene>
<organism evidence="1 2">
    <name type="scientific">Stylonychia lemnae</name>
    <name type="common">Ciliate</name>
    <dbReference type="NCBI Taxonomy" id="5949"/>
    <lineage>
        <taxon>Eukaryota</taxon>
        <taxon>Sar</taxon>
        <taxon>Alveolata</taxon>
        <taxon>Ciliophora</taxon>
        <taxon>Intramacronucleata</taxon>
        <taxon>Spirotrichea</taxon>
        <taxon>Stichotrichia</taxon>
        <taxon>Sporadotrichida</taxon>
        <taxon>Oxytrichidae</taxon>
        <taxon>Stylonychinae</taxon>
        <taxon>Stylonychia</taxon>
    </lineage>
</organism>
<evidence type="ECO:0000313" key="2">
    <source>
        <dbReference type="Proteomes" id="UP000039865"/>
    </source>
</evidence>
<dbReference type="InParanoid" id="A0A078ARX5"/>
<dbReference type="Proteomes" id="UP000039865">
    <property type="component" value="Unassembled WGS sequence"/>
</dbReference>
<dbReference type="OrthoDB" id="10362856at2759"/>
<name>A0A078ARX5_STYLE</name>